<dbReference type="PANTHER" id="PTHR42643:SF38">
    <property type="entry name" value="IONOTROPIC RECEPTOR 100A"/>
    <property type="match status" value="1"/>
</dbReference>
<dbReference type="AlphaFoldDB" id="A0A9J6GSZ3"/>
<keyword evidence="5 10" id="KW-1133">Transmembrane helix</keyword>
<evidence type="ECO:0000256" key="3">
    <source>
        <dbReference type="ARBA" id="ARBA00022475"/>
    </source>
</evidence>
<evidence type="ECO:0000256" key="6">
    <source>
        <dbReference type="ARBA" id="ARBA00023136"/>
    </source>
</evidence>
<reference evidence="12 13" key="1">
    <citation type="journal article" date="2020" name="Cell">
        <title>Large-Scale Comparative Analyses of Tick Genomes Elucidate Their Genetic Diversity and Vector Capacities.</title>
        <authorList>
            <consortium name="Tick Genome and Microbiome Consortium (TIGMIC)"/>
            <person name="Jia N."/>
            <person name="Wang J."/>
            <person name="Shi W."/>
            <person name="Du L."/>
            <person name="Sun Y."/>
            <person name="Zhan W."/>
            <person name="Jiang J.F."/>
            <person name="Wang Q."/>
            <person name="Zhang B."/>
            <person name="Ji P."/>
            <person name="Bell-Sakyi L."/>
            <person name="Cui X.M."/>
            <person name="Yuan T.T."/>
            <person name="Jiang B.G."/>
            <person name="Yang W.F."/>
            <person name="Lam T.T."/>
            <person name="Chang Q.C."/>
            <person name="Ding S.J."/>
            <person name="Wang X.J."/>
            <person name="Zhu J.G."/>
            <person name="Ruan X.D."/>
            <person name="Zhao L."/>
            <person name="Wei J.T."/>
            <person name="Ye R.Z."/>
            <person name="Que T.C."/>
            <person name="Du C.H."/>
            <person name="Zhou Y.H."/>
            <person name="Cheng J.X."/>
            <person name="Dai P.F."/>
            <person name="Guo W.B."/>
            <person name="Han X.H."/>
            <person name="Huang E.J."/>
            <person name="Li L.F."/>
            <person name="Wei W."/>
            <person name="Gao Y.C."/>
            <person name="Liu J.Z."/>
            <person name="Shao H.Z."/>
            <person name="Wang X."/>
            <person name="Wang C.C."/>
            <person name="Yang T.C."/>
            <person name="Huo Q.B."/>
            <person name="Li W."/>
            <person name="Chen H.Y."/>
            <person name="Chen S.E."/>
            <person name="Zhou L.G."/>
            <person name="Ni X.B."/>
            <person name="Tian J.H."/>
            <person name="Sheng Y."/>
            <person name="Liu T."/>
            <person name="Pan Y.S."/>
            <person name="Xia L.Y."/>
            <person name="Li J."/>
            <person name="Zhao F."/>
            <person name="Cao W.C."/>
        </authorList>
    </citation>
    <scope>NUCLEOTIDE SEQUENCE [LARGE SCALE GENOMIC DNA]</scope>
    <source>
        <strain evidence="12">HaeL-2018</strain>
    </source>
</reference>
<dbReference type="VEuPathDB" id="VectorBase:HLOH_055178"/>
<dbReference type="OrthoDB" id="6510548at2759"/>
<evidence type="ECO:0000313" key="12">
    <source>
        <dbReference type="EMBL" id="KAH9377372.1"/>
    </source>
</evidence>
<dbReference type="GO" id="GO:0005886">
    <property type="term" value="C:plasma membrane"/>
    <property type="evidence" value="ECO:0007669"/>
    <property type="project" value="UniProtKB-SubCell"/>
</dbReference>
<keyword evidence="6 10" id="KW-0472">Membrane</keyword>
<keyword evidence="8" id="KW-0325">Glycoprotein</keyword>
<comment type="similarity">
    <text evidence="2">Belongs to the glutamate-gated ion channel (TC 1.A.10.1) family.</text>
</comment>
<dbReference type="InterPro" id="IPR001320">
    <property type="entry name" value="Iontro_rcpt_C"/>
</dbReference>
<evidence type="ECO:0000256" key="1">
    <source>
        <dbReference type="ARBA" id="ARBA00004651"/>
    </source>
</evidence>
<accession>A0A9J6GSZ3</accession>
<keyword evidence="7" id="KW-0675">Receptor</keyword>
<keyword evidence="3" id="KW-1003">Cell membrane</keyword>
<dbReference type="Pfam" id="PF00060">
    <property type="entry name" value="Lig_chan"/>
    <property type="match status" value="1"/>
</dbReference>
<dbReference type="GO" id="GO:0050906">
    <property type="term" value="P:detection of stimulus involved in sensory perception"/>
    <property type="evidence" value="ECO:0007669"/>
    <property type="project" value="UniProtKB-ARBA"/>
</dbReference>
<organism evidence="12 13">
    <name type="scientific">Haemaphysalis longicornis</name>
    <name type="common">Bush tick</name>
    <dbReference type="NCBI Taxonomy" id="44386"/>
    <lineage>
        <taxon>Eukaryota</taxon>
        <taxon>Metazoa</taxon>
        <taxon>Ecdysozoa</taxon>
        <taxon>Arthropoda</taxon>
        <taxon>Chelicerata</taxon>
        <taxon>Arachnida</taxon>
        <taxon>Acari</taxon>
        <taxon>Parasitiformes</taxon>
        <taxon>Ixodida</taxon>
        <taxon>Ixodoidea</taxon>
        <taxon>Ixodidae</taxon>
        <taxon>Haemaphysalinae</taxon>
        <taxon>Haemaphysalis</taxon>
    </lineage>
</organism>
<protein>
    <recommendedName>
        <fullName evidence="11">Ionotropic glutamate receptor C-terminal domain-containing protein</fullName>
    </recommendedName>
</protein>
<dbReference type="EMBL" id="JABSTR010000008">
    <property type="protein sequence ID" value="KAH9377372.1"/>
    <property type="molecule type" value="Genomic_DNA"/>
</dbReference>
<evidence type="ECO:0000256" key="5">
    <source>
        <dbReference type="ARBA" id="ARBA00022989"/>
    </source>
</evidence>
<feature type="region of interest" description="Disordered" evidence="9">
    <location>
        <begin position="344"/>
        <end position="363"/>
    </location>
</feature>
<comment type="subcellular location">
    <subcellularLocation>
        <location evidence="1">Cell membrane</location>
        <topology evidence="1">Multi-pass membrane protein</topology>
    </subcellularLocation>
</comment>
<evidence type="ECO:0000256" key="4">
    <source>
        <dbReference type="ARBA" id="ARBA00022692"/>
    </source>
</evidence>
<dbReference type="InterPro" id="IPR052192">
    <property type="entry name" value="Insect_Ionotropic_Sensory_Rcpt"/>
</dbReference>
<evidence type="ECO:0000256" key="10">
    <source>
        <dbReference type="SAM" id="Phobius"/>
    </source>
</evidence>
<dbReference type="Gene3D" id="1.10.287.70">
    <property type="match status" value="1"/>
</dbReference>
<name>A0A9J6GSZ3_HAELO</name>
<gene>
    <name evidence="12" type="ORF">HPB48_021311</name>
</gene>
<dbReference type="Proteomes" id="UP000821853">
    <property type="component" value="Unassembled WGS sequence"/>
</dbReference>
<evidence type="ECO:0000256" key="2">
    <source>
        <dbReference type="ARBA" id="ARBA00008685"/>
    </source>
</evidence>
<keyword evidence="4 10" id="KW-0812">Transmembrane</keyword>
<evidence type="ECO:0000313" key="13">
    <source>
        <dbReference type="Proteomes" id="UP000821853"/>
    </source>
</evidence>
<feature type="transmembrane region" description="Helical" evidence="10">
    <location>
        <begin position="174"/>
        <end position="195"/>
    </location>
</feature>
<evidence type="ECO:0000256" key="7">
    <source>
        <dbReference type="ARBA" id="ARBA00023170"/>
    </source>
</evidence>
<keyword evidence="13" id="KW-1185">Reference proteome</keyword>
<feature type="transmembrane region" description="Helical" evidence="10">
    <location>
        <begin position="240"/>
        <end position="260"/>
    </location>
</feature>
<dbReference type="GO" id="GO:0015276">
    <property type="term" value="F:ligand-gated monoatomic ion channel activity"/>
    <property type="evidence" value="ECO:0007669"/>
    <property type="project" value="InterPro"/>
</dbReference>
<comment type="caution">
    <text evidence="12">The sequence shown here is derived from an EMBL/GenBank/DDBJ whole genome shotgun (WGS) entry which is preliminary data.</text>
</comment>
<evidence type="ECO:0000259" key="11">
    <source>
        <dbReference type="Pfam" id="PF00060"/>
    </source>
</evidence>
<evidence type="ECO:0000256" key="8">
    <source>
        <dbReference type="ARBA" id="ARBA00023180"/>
    </source>
</evidence>
<evidence type="ECO:0000256" key="9">
    <source>
        <dbReference type="SAM" id="MobiDB-lite"/>
    </source>
</evidence>
<dbReference type="PANTHER" id="PTHR42643">
    <property type="entry name" value="IONOTROPIC RECEPTOR 20A-RELATED"/>
    <property type="match status" value="1"/>
</dbReference>
<sequence length="363" mass="40585">MSKALEGVGCSGLFVAPSSSYVALHTYTNCSSAIRRFIGPKDDAFVPRPLTRLPRVRQLDEDSLMTTKDCRKGCLEPQTTIADSTLRKTNAAISMNGQFEKFGPAGEQLLFNGAIGAIQAKKKDLGIFEIYLTENIWYAIGIAGVARYDSLTFLAPLPTPITDLTIIGRPFTRALWTAVWASLGVYLLLLIMIFSTHSTSSLNEPTDVLEESVELFFYLSSALVNHAPSVRLSRHSSARILMAFWFMFAMIISAGFMGMLKSYSNFPPKTWAITTRQQLSRTLERKTVDVCFTSRYFRKILLSHVVSHSDILREHLEDNMVKEGGYKHGALLPRQSVRRHACLRTQPERSPLSHMQARPSGEP</sequence>
<feature type="domain" description="Ionotropic glutamate receptor C-terminal" evidence="11">
    <location>
        <begin position="175"/>
        <end position="281"/>
    </location>
</feature>
<proteinExistence type="inferred from homology"/>